<dbReference type="Pfam" id="PF00403">
    <property type="entry name" value="HMA"/>
    <property type="match status" value="1"/>
</dbReference>
<dbReference type="InterPro" id="IPR023298">
    <property type="entry name" value="ATPase_P-typ_TM_dom_sf"/>
</dbReference>
<dbReference type="PRINTS" id="PR00119">
    <property type="entry name" value="CATATPASE"/>
</dbReference>
<evidence type="ECO:0000256" key="10">
    <source>
        <dbReference type="ARBA" id="ARBA00022842"/>
    </source>
</evidence>
<feature type="transmembrane region" description="Helical" evidence="15">
    <location>
        <begin position="780"/>
        <end position="799"/>
    </location>
</feature>
<reference evidence="18" key="1">
    <citation type="submission" date="2022-10" db="EMBL/GenBank/DDBJ databases">
        <title>Hoeflea sp. G2-23, isolated from marine algae.</title>
        <authorList>
            <person name="Kristyanto S."/>
            <person name="Kim J.M."/>
            <person name="Jeon C.O."/>
        </authorList>
    </citation>
    <scope>NUCLEOTIDE SEQUENCE</scope>
    <source>
        <strain evidence="18">G2-23</strain>
    </source>
</reference>
<comment type="caution">
    <text evidence="18">The sequence shown here is derived from an EMBL/GenBank/DDBJ whole genome shotgun (WGS) entry which is preliminary data.</text>
</comment>
<keyword evidence="10" id="KW-0460">Magnesium</keyword>
<feature type="compositionally biased region" description="Polar residues" evidence="16">
    <location>
        <begin position="126"/>
        <end position="139"/>
    </location>
</feature>
<evidence type="ECO:0000259" key="17">
    <source>
        <dbReference type="PROSITE" id="PS50846"/>
    </source>
</evidence>
<keyword evidence="9 15" id="KW-0067">ATP-binding</keyword>
<feature type="transmembrane region" description="Helical" evidence="15">
    <location>
        <begin position="408"/>
        <end position="430"/>
    </location>
</feature>
<evidence type="ECO:0000313" key="19">
    <source>
        <dbReference type="Proteomes" id="UP001073227"/>
    </source>
</evidence>
<evidence type="ECO:0000256" key="11">
    <source>
        <dbReference type="ARBA" id="ARBA00022967"/>
    </source>
</evidence>
<proteinExistence type="inferred from homology"/>
<evidence type="ECO:0000256" key="13">
    <source>
        <dbReference type="ARBA" id="ARBA00023065"/>
    </source>
</evidence>
<keyword evidence="19" id="KW-1185">Reference proteome</keyword>
<dbReference type="InterPro" id="IPR001757">
    <property type="entry name" value="P_typ_ATPase"/>
</dbReference>
<dbReference type="SFLD" id="SFLDF00027">
    <property type="entry name" value="p-type_atpase"/>
    <property type="match status" value="1"/>
</dbReference>
<evidence type="ECO:0000256" key="14">
    <source>
        <dbReference type="ARBA" id="ARBA00023136"/>
    </source>
</evidence>
<feature type="region of interest" description="Disordered" evidence="16">
    <location>
        <begin position="98"/>
        <end position="156"/>
    </location>
</feature>
<keyword evidence="8 15" id="KW-0547">Nucleotide-binding</keyword>
<dbReference type="GO" id="GO:0016787">
    <property type="term" value="F:hydrolase activity"/>
    <property type="evidence" value="ECO:0007669"/>
    <property type="project" value="UniProtKB-KW"/>
</dbReference>
<keyword evidence="18" id="KW-0378">Hydrolase</keyword>
<evidence type="ECO:0000256" key="12">
    <source>
        <dbReference type="ARBA" id="ARBA00022989"/>
    </source>
</evidence>
<evidence type="ECO:0000256" key="8">
    <source>
        <dbReference type="ARBA" id="ARBA00022741"/>
    </source>
</evidence>
<dbReference type="CDD" id="cd00371">
    <property type="entry name" value="HMA"/>
    <property type="match status" value="1"/>
</dbReference>
<keyword evidence="11" id="KW-1278">Translocase</keyword>
<feature type="transmembrane region" description="Helical" evidence="15">
    <location>
        <begin position="751"/>
        <end position="774"/>
    </location>
</feature>
<evidence type="ECO:0000256" key="7">
    <source>
        <dbReference type="ARBA" id="ARBA00022723"/>
    </source>
</evidence>
<dbReference type="InterPro" id="IPR027256">
    <property type="entry name" value="P-typ_ATPase_IB"/>
</dbReference>
<feature type="compositionally biased region" description="Basic and acidic residues" evidence="16">
    <location>
        <begin position="140"/>
        <end position="156"/>
    </location>
</feature>
<dbReference type="InterPro" id="IPR036412">
    <property type="entry name" value="HAD-like_sf"/>
</dbReference>
<feature type="compositionally biased region" description="Basic and acidic residues" evidence="16">
    <location>
        <begin position="109"/>
        <end position="121"/>
    </location>
</feature>
<comment type="subcellular location">
    <subcellularLocation>
        <location evidence="1">Cell membrane</location>
        <topology evidence="1">Multi-pass membrane protein</topology>
    </subcellularLocation>
</comment>
<dbReference type="NCBIfam" id="TIGR01511">
    <property type="entry name" value="ATPase-IB1_Cu"/>
    <property type="match status" value="1"/>
</dbReference>
<dbReference type="InterPro" id="IPR059000">
    <property type="entry name" value="ATPase_P-type_domA"/>
</dbReference>
<evidence type="ECO:0000256" key="9">
    <source>
        <dbReference type="ARBA" id="ARBA00022840"/>
    </source>
</evidence>
<dbReference type="SUPFAM" id="SSF55008">
    <property type="entry name" value="HMA, heavy metal-associated domain"/>
    <property type="match status" value="1"/>
</dbReference>
<dbReference type="PROSITE" id="PS50846">
    <property type="entry name" value="HMA_2"/>
    <property type="match status" value="1"/>
</dbReference>
<dbReference type="SUPFAM" id="SSF81665">
    <property type="entry name" value="Calcium ATPase, transmembrane domain M"/>
    <property type="match status" value="1"/>
</dbReference>
<dbReference type="Gene3D" id="3.40.50.1000">
    <property type="entry name" value="HAD superfamily/HAD-like"/>
    <property type="match status" value="1"/>
</dbReference>
<feature type="transmembrane region" description="Helical" evidence="15">
    <location>
        <begin position="231"/>
        <end position="251"/>
    </location>
</feature>
<evidence type="ECO:0000256" key="3">
    <source>
        <dbReference type="ARBA" id="ARBA00022448"/>
    </source>
</evidence>
<feature type="transmembrane region" description="Helical" evidence="15">
    <location>
        <begin position="197"/>
        <end position="219"/>
    </location>
</feature>
<keyword evidence="7 15" id="KW-0479">Metal-binding</keyword>
<evidence type="ECO:0000313" key="18">
    <source>
        <dbReference type="EMBL" id="MCY0150631.1"/>
    </source>
</evidence>
<feature type="region of interest" description="Disordered" evidence="16">
    <location>
        <begin position="59"/>
        <end position="84"/>
    </location>
</feature>
<dbReference type="InterPro" id="IPR036163">
    <property type="entry name" value="HMA_dom_sf"/>
</dbReference>
<evidence type="ECO:0000256" key="4">
    <source>
        <dbReference type="ARBA" id="ARBA00022475"/>
    </source>
</evidence>
<dbReference type="PANTHER" id="PTHR43520:SF5">
    <property type="entry name" value="CATION-TRANSPORTING P-TYPE ATPASE-RELATED"/>
    <property type="match status" value="1"/>
</dbReference>
<dbReference type="NCBIfam" id="TIGR01494">
    <property type="entry name" value="ATPase_P-type"/>
    <property type="match status" value="1"/>
</dbReference>
<feature type="transmembrane region" description="Helical" evidence="15">
    <location>
        <begin position="257"/>
        <end position="274"/>
    </location>
</feature>
<evidence type="ECO:0000256" key="6">
    <source>
        <dbReference type="ARBA" id="ARBA00022692"/>
    </source>
</evidence>
<protein>
    <submittedName>
        <fullName evidence="18">Copper-translocating P-type ATPase</fullName>
        <ecNumber evidence="18">3.6.3.-</ecNumber>
    </submittedName>
</protein>
<keyword evidence="6 15" id="KW-0812">Transmembrane</keyword>
<feature type="transmembrane region" description="Helical" evidence="15">
    <location>
        <begin position="442"/>
        <end position="469"/>
    </location>
</feature>
<dbReference type="EC" id="3.6.3.-" evidence="18"/>
<keyword evidence="3" id="KW-0813">Transport</keyword>
<dbReference type="SUPFAM" id="SSF56784">
    <property type="entry name" value="HAD-like"/>
    <property type="match status" value="1"/>
</dbReference>
<dbReference type="Gene3D" id="2.70.150.10">
    <property type="entry name" value="Calcium-transporting ATPase, cytoplasmic transduction domain A"/>
    <property type="match status" value="1"/>
</dbReference>
<dbReference type="SUPFAM" id="SSF81653">
    <property type="entry name" value="Calcium ATPase, transduction domain A"/>
    <property type="match status" value="1"/>
</dbReference>
<evidence type="ECO:0000256" key="2">
    <source>
        <dbReference type="ARBA" id="ARBA00006024"/>
    </source>
</evidence>
<keyword evidence="13" id="KW-0406">Ion transport</keyword>
<dbReference type="NCBIfam" id="TIGR01525">
    <property type="entry name" value="ATPase-IB_hvy"/>
    <property type="match status" value="1"/>
</dbReference>
<dbReference type="Pfam" id="PF00122">
    <property type="entry name" value="E1-E2_ATPase"/>
    <property type="match status" value="1"/>
</dbReference>
<name>A0ABT3ZG87_9HYPH</name>
<dbReference type="SFLD" id="SFLDG00002">
    <property type="entry name" value="C1.7:_P-type_atpase_like"/>
    <property type="match status" value="1"/>
</dbReference>
<dbReference type="InterPro" id="IPR023299">
    <property type="entry name" value="ATPase_P-typ_cyto_dom_N"/>
</dbReference>
<evidence type="ECO:0000256" key="5">
    <source>
        <dbReference type="ARBA" id="ARBA00022553"/>
    </source>
</evidence>
<evidence type="ECO:0000256" key="15">
    <source>
        <dbReference type="RuleBase" id="RU362081"/>
    </source>
</evidence>
<evidence type="ECO:0000256" key="16">
    <source>
        <dbReference type="SAM" id="MobiDB-lite"/>
    </source>
</evidence>
<dbReference type="Pfam" id="PF00702">
    <property type="entry name" value="Hydrolase"/>
    <property type="match status" value="1"/>
</dbReference>
<dbReference type="InterPro" id="IPR006121">
    <property type="entry name" value="HMA_dom"/>
</dbReference>
<dbReference type="InterPro" id="IPR008250">
    <property type="entry name" value="ATPase_P-typ_transduc_dom_A_sf"/>
</dbReference>
<dbReference type="RefSeq" id="WP_267656341.1">
    <property type="nucleotide sequence ID" value="NZ_JAOVZR010000003.1"/>
</dbReference>
<gene>
    <name evidence="18" type="ORF">OEG84_23735</name>
</gene>
<feature type="domain" description="HMA" evidence="17">
    <location>
        <begin position="1"/>
        <end position="64"/>
    </location>
</feature>
<dbReference type="Proteomes" id="UP001073227">
    <property type="component" value="Unassembled WGS sequence"/>
</dbReference>
<dbReference type="PANTHER" id="PTHR43520">
    <property type="entry name" value="ATP7, ISOFORM B"/>
    <property type="match status" value="1"/>
</dbReference>
<keyword evidence="12 15" id="KW-1133">Transmembrane helix</keyword>
<dbReference type="EMBL" id="JAOVZR010000003">
    <property type="protein sequence ID" value="MCY0150631.1"/>
    <property type="molecule type" value="Genomic_DNA"/>
</dbReference>
<dbReference type="InterPro" id="IPR018303">
    <property type="entry name" value="ATPase_P-typ_P_site"/>
</dbReference>
<sequence>MIKVDDMLSVWSLDEVERRIGEVPGVESVTVNFAAKNATVRYDETRVAVSDIKSTVHELGLQSNRPAEDAPPEVAATKDHEDHLDDSEPAAALLSATQKSGVETPAATHDAHAGHEKHDGTVPDASKSSSGSQTDTPEPSSDHAGHNSHDKHQGHSPEKFRDRFWLSLAVTVPVVIWSAPIQDLLGYQAPAFPGSDWMAPVLSTVVFLYGGLVFLQGAWRELRDRLPGMMTLISLAITVAFIFSWVVQLGLIDSMPLWWELATLVAIMLLGHWIEMRSINQAQGALKELAKLLPDTATRITDTGEETVDISALRNGDLLLVRPGESVPADGVVRKGMSAIDEAMITGESRPVKKGEGDEVIAATINGEGSLRIEVTGTGDKTKLSGIMRLVADAQTSKSRSQHLADRAARMLTVAAIGAAVLTFVAWQLLGAELDFAVVRMVTVLVIACPHALGLAVPLVVAISTTLGARNGLLVRDRRGLEEARNLDTVIFDKTGTLTLGEFRIVASSVAKGLGEDEALRIASGIEAESQHPIARGIVKTAEDKGIAVPSADGFRAITGKGVAATIDGVEYHMGGPALLKAENVDVPPALQAASEAAAGNGQAAIYLVQAGKALAVYAVADAIREESREAIAALHERGIEVAMLTGDAQAVADAVAKELGIDTVFAEVLPDDKASKVRELQAQGKKVAMIGDGVNDAPALATADIGIAIGAGADVAVEAGHIVLVRSDPRDIPRIITLSRVTYRKMKQNLWLAAGYNIFAIPLAAGVLAPWGILLTPAVGAILMSASTVVVAINAQLLKRVKL</sequence>
<keyword evidence="5" id="KW-0597">Phosphoprotein</keyword>
<accession>A0ABT3ZG87</accession>
<dbReference type="Gene3D" id="3.40.1110.10">
    <property type="entry name" value="Calcium-transporting ATPase, cytoplasmic domain N"/>
    <property type="match status" value="1"/>
</dbReference>
<dbReference type="PROSITE" id="PS00154">
    <property type="entry name" value="ATPASE_E1_E2"/>
    <property type="match status" value="1"/>
</dbReference>
<keyword evidence="14 15" id="KW-0472">Membrane</keyword>
<dbReference type="InterPro" id="IPR044492">
    <property type="entry name" value="P_typ_ATPase_HD_dom"/>
</dbReference>
<feature type="transmembrane region" description="Helical" evidence="15">
    <location>
        <begin position="164"/>
        <end position="185"/>
    </location>
</feature>
<keyword evidence="4 15" id="KW-1003">Cell membrane</keyword>
<dbReference type="Gene3D" id="3.30.70.100">
    <property type="match status" value="1"/>
</dbReference>
<comment type="similarity">
    <text evidence="2 15">Belongs to the cation transport ATPase (P-type) (TC 3.A.3) family. Type IB subfamily.</text>
</comment>
<dbReference type="InterPro" id="IPR023214">
    <property type="entry name" value="HAD_sf"/>
</dbReference>
<dbReference type="SFLD" id="SFLDS00003">
    <property type="entry name" value="Haloacid_Dehalogenase"/>
    <property type="match status" value="1"/>
</dbReference>
<organism evidence="18 19">
    <name type="scientific">Hoeflea algicola</name>
    <dbReference type="NCBI Taxonomy" id="2983763"/>
    <lineage>
        <taxon>Bacteria</taxon>
        <taxon>Pseudomonadati</taxon>
        <taxon>Pseudomonadota</taxon>
        <taxon>Alphaproteobacteria</taxon>
        <taxon>Hyphomicrobiales</taxon>
        <taxon>Rhizobiaceae</taxon>
        <taxon>Hoeflea</taxon>
    </lineage>
</organism>
<evidence type="ECO:0000256" key="1">
    <source>
        <dbReference type="ARBA" id="ARBA00004651"/>
    </source>
</evidence>